<keyword evidence="2" id="KW-0238">DNA-binding</keyword>
<evidence type="ECO:0000256" key="1">
    <source>
        <dbReference type="ARBA" id="ARBA00009834"/>
    </source>
</evidence>
<dbReference type="PANTHER" id="PTHR12806:SF0">
    <property type="entry name" value="VACUOLAR-SORTING PROTEIN SNF8"/>
    <property type="match status" value="1"/>
</dbReference>
<dbReference type="EMBL" id="JANVFO010000070">
    <property type="protein sequence ID" value="KAJ3718115.1"/>
    <property type="molecule type" value="Genomic_DNA"/>
</dbReference>
<comment type="caution">
    <text evidence="2">The sequence shown here is derived from an EMBL/GenBank/DDBJ whole genome shotgun (WGS) entry which is preliminary data.</text>
</comment>
<protein>
    <submittedName>
        <fullName evidence="2">Winged helix DNA-binding domain-containing protein</fullName>
    </submittedName>
</protein>
<dbReference type="Proteomes" id="UP001176059">
    <property type="component" value="Unassembled WGS sequence"/>
</dbReference>
<evidence type="ECO:0000313" key="3">
    <source>
        <dbReference type="Proteomes" id="UP001176059"/>
    </source>
</evidence>
<keyword evidence="3" id="KW-1185">Reference proteome</keyword>
<dbReference type="PANTHER" id="PTHR12806">
    <property type="entry name" value="EAP30 SUBUNIT OF ELL COMPLEX"/>
    <property type="match status" value="1"/>
</dbReference>
<dbReference type="AlphaFoldDB" id="A0AA38JBW0"/>
<dbReference type="Pfam" id="PF04157">
    <property type="entry name" value="EAP30"/>
    <property type="match status" value="1"/>
</dbReference>
<proteinExistence type="inferred from homology"/>
<organism evidence="2 3">
    <name type="scientific">Lentinula guzmanii</name>
    <dbReference type="NCBI Taxonomy" id="2804957"/>
    <lineage>
        <taxon>Eukaryota</taxon>
        <taxon>Fungi</taxon>
        <taxon>Dikarya</taxon>
        <taxon>Basidiomycota</taxon>
        <taxon>Agaricomycotina</taxon>
        <taxon>Agaricomycetes</taxon>
        <taxon>Agaricomycetidae</taxon>
        <taxon>Agaricales</taxon>
        <taxon>Marasmiineae</taxon>
        <taxon>Omphalotaceae</taxon>
        <taxon>Lentinula</taxon>
    </lineage>
</organism>
<reference evidence="2" key="1">
    <citation type="submission" date="2022-08" db="EMBL/GenBank/DDBJ databases">
        <authorList>
            <consortium name="DOE Joint Genome Institute"/>
            <person name="Min B."/>
            <person name="Sierra-Patev S."/>
            <person name="Naranjo-Ortiz M."/>
            <person name="Looney B."/>
            <person name="Konkel Z."/>
            <person name="Slot J.C."/>
            <person name="Sakamoto Y."/>
            <person name="Steenwyk J.L."/>
            <person name="Rokas A."/>
            <person name="Carro J."/>
            <person name="Camarero S."/>
            <person name="Ferreira P."/>
            <person name="Molpeceres G."/>
            <person name="Ruiz-duenas F.J."/>
            <person name="Serrano A."/>
            <person name="Henrissat B."/>
            <person name="Drula E."/>
            <person name="Hughes K.W."/>
            <person name="Mata J.L."/>
            <person name="Ishikawa N.K."/>
            <person name="Vargas-Isla R."/>
            <person name="Ushijima S."/>
            <person name="Smith C.A."/>
            <person name="Ahrendt S."/>
            <person name="Andreopoulos W."/>
            <person name="He G."/>
            <person name="LaButti K."/>
            <person name="Lipzen A."/>
            <person name="Ng V."/>
            <person name="Riley R."/>
            <person name="Sandor L."/>
            <person name="Barry K."/>
            <person name="Martinez A.T."/>
            <person name="Xiao Y."/>
            <person name="Gibbons J.G."/>
            <person name="Terashima K."/>
            <person name="Hibbett D.S."/>
            <person name="Grigoriev I.V."/>
        </authorList>
    </citation>
    <scope>NUCLEOTIDE SEQUENCE</scope>
    <source>
        <strain evidence="2">ET3784</strain>
    </source>
</reference>
<sequence length="294" mass="33031">MSCLYPKPRIPIHDNGKQATCLAELCERLNTSSETIMHRLNGVGLAALDRHTTTSRSYDLLSNSLSQNQITHLQSQLVSFRSALTTFAIKHREDILHDPAFRHRFTQMCSSIGVDPLAGPRKGGWWAELLPSVGDWQYELGVQIVDRNGGMIELSELVRLVRKLRGLSADQDGKGKGTINEEDIIRSVKTLSPLGAGYTIVTLNDGRKMVRSVPKELDEDQAIILALARAPGKYGRITIDELVLERERGGRGWTRERARGALDNMLLQDGLCWVDEQDNIHDRVYWVTSAMKWD</sequence>
<dbReference type="GO" id="GO:0003677">
    <property type="term" value="F:DNA binding"/>
    <property type="evidence" value="ECO:0007669"/>
    <property type="project" value="UniProtKB-KW"/>
</dbReference>
<comment type="similarity">
    <text evidence="1">Belongs to the SNF8 family.</text>
</comment>
<dbReference type="InterPro" id="IPR036390">
    <property type="entry name" value="WH_DNA-bd_sf"/>
</dbReference>
<dbReference type="InterPro" id="IPR040608">
    <property type="entry name" value="Snf8/Vps36"/>
</dbReference>
<name>A0AA38JBW0_9AGAR</name>
<reference evidence="2" key="2">
    <citation type="journal article" date="2023" name="Proc. Natl. Acad. Sci. U.S.A.">
        <title>A global phylogenomic analysis of the shiitake genus Lentinula.</title>
        <authorList>
            <person name="Sierra-Patev S."/>
            <person name="Min B."/>
            <person name="Naranjo-Ortiz M."/>
            <person name="Looney B."/>
            <person name="Konkel Z."/>
            <person name="Slot J.C."/>
            <person name="Sakamoto Y."/>
            <person name="Steenwyk J.L."/>
            <person name="Rokas A."/>
            <person name="Carro J."/>
            <person name="Camarero S."/>
            <person name="Ferreira P."/>
            <person name="Molpeceres G."/>
            <person name="Ruiz-Duenas F.J."/>
            <person name="Serrano A."/>
            <person name="Henrissat B."/>
            <person name="Drula E."/>
            <person name="Hughes K.W."/>
            <person name="Mata J.L."/>
            <person name="Ishikawa N.K."/>
            <person name="Vargas-Isla R."/>
            <person name="Ushijima S."/>
            <person name="Smith C.A."/>
            <person name="Donoghue J."/>
            <person name="Ahrendt S."/>
            <person name="Andreopoulos W."/>
            <person name="He G."/>
            <person name="LaButti K."/>
            <person name="Lipzen A."/>
            <person name="Ng V."/>
            <person name="Riley R."/>
            <person name="Sandor L."/>
            <person name="Barry K."/>
            <person name="Martinez A.T."/>
            <person name="Xiao Y."/>
            <person name="Gibbons J.G."/>
            <person name="Terashima K."/>
            <person name="Grigoriev I.V."/>
            <person name="Hibbett D."/>
        </authorList>
    </citation>
    <scope>NUCLEOTIDE SEQUENCE</scope>
    <source>
        <strain evidence="2">ET3784</strain>
    </source>
</reference>
<accession>A0AA38JBW0</accession>
<dbReference type="GO" id="GO:0000814">
    <property type="term" value="C:ESCRT II complex"/>
    <property type="evidence" value="ECO:0007669"/>
    <property type="project" value="InterPro"/>
</dbReference>
<gene>
    <name evidence="2" type="ORF">DFJ43DRAFT_1098546</name>
</gene>
<dbReference type="InterPro" id="IPR016689">
    <property type="entry name" value="ESCRT-2_cplx_Snf8"/>
</dbReference>
<dbReference type="GO" id="GO:0043328">
    <property type="term" value="P:protein transport to vacuole involved in ubiquitin-dependent protein catabolic process via the multivesicular body sorting pathway"/>
    <property type="evidence" value="ECO:0007669"/>
    <property type="project" value="TreeGrafter"/>
</dbReference>
<dbReference type="SUPFAM" id="SSF46785">
    <property type="entry name" value="Winged helix' DNA-binding domain"/>
    <property type="match status" value="2"/>
</dbReference>
<evidence type="ECO:0000313" key="2">
    <source>
        <dbReference type="EMBL" id="KAJ3718115.1"/>
    </source>
</evidence>
<dbReference type="InterPro" id="IPR036388">
    <property type="entry name" value="WH-like_DNA-bd_sf"/>
</dbReference>
<dbReference type="Gene3D" id="1.10.10.10">
    <property type="entry name" value="Winged helix-like DNA-binding domain superfamily/Winged helix DNA-binding domain"/>
    <property type="match status" value="2"/>
</dbReference>
<dbReference type="Gene3D" id="6.10.140.180">
    <property type="match status" value="1"/>
</dbReference>